<evidence type="ECO:0000313" key="10">
    <source>
        <dbReference type="EMBL" id="CAF1266655.1"/>
    </source>
</evidence>
<keyword evidence="2" id="KW-0813">Transport</keyword>
<evidence type="ECO:0000256" key="3">
    <source>
        <dbReference type="ARBA" id="ARBA00022475"/>
    </source>
</evidence>
<keyword evidence="8" id="KW-0407">Ion channel</keyword>
<dbReference type="Pfam" id="PF01741">
    <property type="entry name" value="MscL"/>
    <property type="match status" value="1"/>
</dbReference>
<evidence type="ECO:0008006" key="14">
    <source>
        <dbReference type="Google" id="ProtNLM"/>
    </source>
</evidence>
<dbReference type="PANTHER" id="PTHR30266:SF2">
    <property type="entry name" value="LARGE-CONDUCTANCE MECHANOSENSITIVE CHANNEL"/>
    <property type="match status" value="1"/>
</dbReference>
<dbReference type="AlphaFoldDB" id="A0A815BEV6"/>
<dbReference type="InterPro" id="IPR036019">
    <property type="entry name" value="MscL_channel"/>
</dbReference>
<evidence type="ECO:0000256" key="8">
    <source>
        <dbReference type="ARBA" id="ARBA00023303"/>
    </source>
</evidence>
<reference evidence="10" key="1">
    <citation type="submission" date="2021-02" db="EMBL/GenBank/DDBJ databases">
        <authorList>
            <person name="Nowell W R."/>
        </authorList>
    </citation>
    <scope>NUCLEOTIDE SEQUENCE</scope>
</reference>
<evidence type="ECO:0000256" key="9">
    <source>
        <dbReference type="SAM" id="Phobius"/>
    </source>
</evidence>
<keyword evidence="12" id="KW-1185">Reference proteome</keyword>
<protein>
    <recommendedName>
        <fullName evidence="14">Large-conductance mechanosensitive channel</fullName>
    </recommendedName>
</protein>
<dbReference type="Proteomes" id="UP000663877">
    <property type="component" value="Unassembled WGS sequence"/>
</dbReference>
<keyword evidence="3" id="KW-1003">Cell membrane</keyword>
<dbReference type="Gene3D" id="1.10.1200.120">
    <property type="entry name" value="Large-conductance mechanosensitive channel, MscL, domain 1"/>
    <property type="match status" value="1"/>
</dbReference>
<dbReference type="PRINTS" id="PR01264">
    <property type="entry name" value="MECHCHANNEL"/>
</dbReference>
<evidence type="ECO:0000256" key="2">
    <source>
        <dbReference type="ARBA" id="ARBA00022448"/>
    </source>
</evidence>
<keyword evidence="4 9" id="KW-0812">Transmembrane</keyword>
<dbReference type="GO" id="GO:0016020">
    <property type="term" value="C:membrane"/>
    <property type="evidence" value="ECO:0007669"/>
    <property type="project" value="UniProtKB-SubCell"/>
</dbReference>
<accession>A0A815BEV6</accession>
<dbReference type="EMBL" id="CAJNOI010000395">
    <property type="protein sequence ID" value="CAF1266655.1"/>
    <property type="molecule type" value="Genomic_DNA"/>
</dbReference>
<keyword evidence="7 9" id="KW-0472">Membrane</keyword>
<sequence length="158" mass="18092">MKILNSCNFCKKFCKEFKEFALQGNVFELAIGIIIGTAFANVVKSLVEDIITPPFGLLLGGVDFRDLTVEMHNFVYQDQPPVVIRYGKFIQELIYLLIIGLVLFFIIKSMNKLHGLAIKRQLEEGMMKKQELSNEVKVLLEIRDILIKQTPVIDEIML</sequence>
<proteinExistence type="inferred from homology"/>
<dbReference type="OrthoDB" id="10069343at2759"/>
<dbReference type="HAMAP" id="MF_00115">
    <property type="entry name" value="MscL"/>
    <property type="match status" value="1"/>
</dbReference>
<dbReference type="EMBL" id="CAJNOM010000740">
    <property type="protein sequence ID" value="CAF1553796.1"/>
    <property type="molecule type" value="Genomic_DNA"/>
</dbReference>
<feature type="transmembrane region" description="Helical" evidence="9">
    <location>
        <begin position="20"/>
        <end position="40"/>
    </location>
</feature>
<dbReference type="GO" id="GO:0008381">
    <property type="term" value="F:mechanosensitive monoatomic ion channel activity"/>
    <property type="evidence" value="ECO:0007669"/>
    <property type="project" value="InterPro"/>
</dbReference>
<dbReference type="InterPro" id="IPR001185">
    <property type="entry name" value="MS_channel"/>
</dbReference>
<dbReference type="NCBIfam" id="TIGR00220">
    <property type="entry name" value="mscL"/>
    <property type="match status" value="1"/>
</dbReference>
<evidence type="ECO:0000256" key="5">
    <source>
        <dbReference type="ARBA" id="ARBA00022989"/>
    </source>
</evidence>
<dbReference type="SUPFAM" id="SSF81330">
    <property type="entry name" value="Gated mechanosensitive channel"/>
    <property type="match status" value="1"/>
</dbReference>
<comment type="caution">
    <text evidence="10">The sequence shown here is derived from an EMBL/GenBank/DDBJ whole genome shotgun (WGS) entry which is preliminary data.</text>
</comment>
<dbReference type="PANTHER" id="PTHR30266">
    <property type="entry name" value="MECHANOSENSITIVE CHANNEL MSCL"/>
    <property type="match status" value="1"/>
</dbReference>
<evidence type="ECO:0000256" key="6">
    <source>
        <dbReference type="ARBA" id="ARBA00023065"/>
    </source>
</evidence>
<name>A0A815BEV6_9BILA</name>
<evidence type="ECO:0000313" key="11">
    <source>
        <dbReference type="EMBL" id="CAF1553796.1"/>
    </source>
</evidence>
<keyword evidence="6" id="KW-0406">Ion transport</keyword>
<evidence type="ECO:0000256" key="4">
    <source>
        <dbReference type="ARBA" id="ARBA00022692"/>
    </source>
</evidence>
<gene>
    <name evidence="10" type="ORF">BJG266_LOCUS30426</name>
    <name evidence="11" type="ORF">QVE165_LOCUS47306</name>
</gene>
<keyword evidence="5 9" id="KW-1133">Transmembrane helix</keyword>
<evidence type="ECO:0000256" key="7">
    <source>
        <dbReference type="ARBA" id="ARBA00023136"/>
    </source>
</evidence>
<evidence type="ECO:0000256" key="1">
    <source>
        <dbReference type="ARBA" id="ARBA00004141"/>
    </source>
</evidence>
<comment type="subcellular location">
    <subcellularLocation>
        <location evidence="1">Membrane</location>
        <topology evidence="1">Multi-pass membrane protein</topology>
    </subcellularLocation>
</comment>
<evidence type="ECO:0000313" key="13">
    <source>
        <dbReference type="Proteomes" id="UP000663877"/>
    </source>
</evidence>
<dbReference type="InterPro" id="IPR037673">
    <property type="entry name" value="MSC/AndL"/>
</dbReference>
<evidence type="ECO:0000313" key="12">
    <source>
        <dbReference type="Proteomes" id="UP000663832"/>
    </source>
</evidence>
<dbReference type="Proteomes" id="UP000663832">
    <property type="component" value="Unassembled WGS sequence"/>
</dbReference>
<organism evidence="10 13">
    <name type="scientific">Adineta steineri</name>
    <dbReference type="NCBI Taxonomy" id="433720"/>
    <lineage>
        <taxon>Eukaryota</taxon>
        <taxon>Metazoa</taxon>
        <taxon>Spiralia</taxon>
        <taxon>Gnathifera</taxon>
        <taxon>Rotifera</taxon>
        <taxon>Eurotatoria</taxon>
        <taxon>Bdelloidea</taxon>
        <taxon>Adinetida</taxon>
        <taxon>Adinetidae</taxon>
        <taxon>Adineta</taxon>
    </lineage>
</organism>
<feature type="transmembrane region" description="Helical" evidence="9">
    <location>
        <begin position="93"/>
        <end position="110"/>
    </location>
</feature>